<reference evidence="6" key="1">
    <citation type="journal article" date="2019" name="Int. J. Syst. Evol. Microbiol.">
        <title>The Global Catalogue of Microorganisms (GCM) 10K type strain sequencing project: providing services to taxonomists for standard genome sequencing and annotation.</title>
        <authorList>
            <consortium name="The Broad Institute Genomics Platform"/>
            <consortium name="The Broad Institute Genome Sequencing Center for Infectious Disease"/>
            <person name="Wu L."/>
            <person name="Ma J."/>
        </authorList>
    </citation>
    <scope>NUCLEOTIDE SEQUENCE [LARGE SCALE GENOMIC DNA]</scope>
    <source>
        <strain evidence="6">JCM 3380</strain>
    </source>
</reference>
<dbReference type="SUPFAM" id="SSF53335">
    <property type="entry name" value="S-adenosyl-L-methionine-dependent methyltransferases"/>
    <property type="match status" value="1"/>
</dbReference>
<evidence type="ECO:0000256" key="2">
    <source>
        <dbReference type="ARBA" id="ARBA00022679"/>
    </source>
</evidence>
<dbReference type="InterPro" id="IPR041698">
    <property type="entry name" value="Methyltransf_25"/>
</dbReference>
<keyword evidence="3" id="KW-0949">S-adenosyl-L-methionine</keyword>
<evidence type="ECO:0000313" key="6">
    <source>
        <dbReference type="Proteomes" id="UP001500416"/>
    </source>
</evidence>
<evidence type="ECO:0000313" key="5">
    <source>
        <dbReference type="EMBL" id="GAA0245446.1"/>
    </source>
</evidence>
<organism evidence="5 6">
    <name type="scientific">Saccharothrix mutabilis subsp. mutabilis</name>
    <dbReference type="NCBI Taxonomy" id="66855"/>
    <lineage>
        <taxon>Bacteria</taxon>
        <taxon>Bacillati</taxon>
        <taxon>Actinomycetota</taxon>
        <taxon>Actinomycetes</taxon>
        <taxon>Pseudonocardiales</taxon>
        <taxon>Pseudonocardiaceae</taxon>
        <taxon>Saccharothrix</taxon>
    </lineage>
</organism>
<dbReference type="Proteomes" id="UP001500416">
    <property type="component" value="Unassembled WGS sequence"/>
</dbReference>
<dbReference type="PANTHER" id="PTHR43464">
    <property type="entry name" value="METHYLTRANSFERASE"/>
    <property type="match status" value="1"/>
</dbReference>
<dbReference type="GO" id="GO:0008168">
    <property type="term" value="F:methyltransferase activity"/>
    <property type="evidence" value="ECO:0007669"/>
    <property type="project" value="UniProtKB-KW"/>
</dbReference>
<sequence>MDAKTVDTSTTAWRQWQDSPWGRLRYALAEHNLARHLGDAPLRVLDLAGGDGSDAVRLAVRGHDVTVLDNSPAMLAAAAERAAAAGVTITRVEADIADLPETAYDVVLCHNIVQYRDDALALALDALRPGGLLSVMAINRHAAPLVTAVRRLDPAAALAALDTDQAHTATFDTTITLYTAEDLSRLMRVSGCRVLAHYGIRAVCDYIADDERKHDPAFYADLERLELALTDREPHKHTARLFQLVGRKDVP</sequence>
<dbReference type="RefSeq" id="WP_343936408.1">
    <property type="nucleotide sequence ID" value="NZ_BAAABU010000013.1"/>
</dbReference>
<keyword evidence="1 5" id="KW-0489">Methyltransferase</keyword>
<gene>
    <name evidence="5" type="primary">cmoM</name>
    <name evidence="5" type="ORF">GCM10010492_51030</name>
</gene>
<protein>
    <submittedName>
        <fullName evidence="5">tRNA uridine 5-oxyacetic acid(34) methyltransferase CmoM</fullName>
    </submittedName>
</protein>
<feature type="domain" description="Methyltransferase" evidence="4">
    <location>
        <begin position="44"/>
        <end position="131"/>
    </location>
</feature>
<accession>A0ABP3E004</accession>
<dbReference type="Pfam" id="PF13649">
    <property type="entry name" value="Methyltransf_25"/>
    <property type="match status" value="1"/>
</dbReference>
<dbReference type="GO" id="GO:0032259">
    <property type="term" value="P:methylation"/>
    <property type="evidence" value="ECO:0007669"/>
    <property type="project" value="UniProtKB-KW"/>
</dbReference>
<evidence type="ECO:0000256" key="3">
    <source>
        <dbReference type="ARBA" id="ARBA00022691"/>
    </source>
</evidence>
<evidence type="ECO:0000256" key="1">
    <source>
        <dbReference type="ARBA" id="ARBA00022603"/>
    </source>
</evidence>
<name>A0ABP3E004_9PSEU</name>
<evidence type="ECO:0000259" key="4">
    <source>
        <dbReference type="Pfam" id="PF13649"/>
    </source>
</evidence>
<comment type="caution">
    <text evidence="5">The sequence shown here is derived from an EMBL/GenBank/DDBJ whole genome shotgun (WGS) entry which is preliminary data.</text>
</comment>
<dbReference type="Gene3D" id="3.40.50.150">
    <property type="entry name" value="Vaccinia Virus protein VP39"/>
    <property type="match status" value="1"/>
</dbReference>
<keyword evidence="6" id="KW-1185">Reference proteome</keyword>
<keyword evidence="2" id="KW-0808">Transferase</keyword>
<dbReference type="InterPro" id="IPR029063">
    <property type="entry name" value="SAM-dependent_MTases_sf"/>
</dbReference>
<dbReference type="EMBL" id="BAAABU010000013">
    <property type="protein sequence ID" value="GAA0245446.1"/>
    <property type="molecule type" value="Genomic_DNA"/>
</dbReference>
<proteinExistence type="predicted"/>
<dbReference type="PANTHER" id="PTHR43464:SF19">
    <property type="entry name" value="UBIQUINONE BIOSYNTHESIS O-METHYLTRANSFERASE, MITOCHONDRIAL"/>
    <property type="match status" value="1"/>
</dbReference>